<comment type="caution">
    <text evidence="1">The sequence shown here is derived from an EMBL/GenBank/DDBJ whole genome shotgun (WGS) entry which is preliminary data.</text>
</comment>
<dbReference type="AlphaFoldDB" id="A0A6L6PZW4"/>
<dbReference type="OrthoDB" id="8759642at2"/>
<evidence type="ECO:0000313" key="1">
    <source>
        <dbReference type="EMBL" id="MTW02704.1"/>
    </source>
</evidence>
<proteinExistence type="predicted"/>
<protein>
    <submittedName>
        <fullName evidence="1">Uncharacterized protein</fullName>
    </submittedName>
</protein>
<evidence type="ECO:0000313" key="2">
    <source>
        <dbReference type="Proteomes" id="UP000484015"/>
    </source>
</evidence>
<sequence length="92" mass="10166">MEEIDNVAGLGEWMALQTWLANWRPEADPTRSVEALSLVLLRAMRAGYVAYLIGVKAMPELFALDQSLARMWQEGYASARTDAGFGVIHPVA</sequence>
<accession>A0A6L6PZW4</accession>
<name>A0A6L6PZW4_9BURK</name>
<dbReference type="RefSeq" id="WP_155439103.1">
    <property type="nucleotide sequence ID" value="NZ_WNLA01000006.1"/>
</dbReference>
<dbReference type="EMBL" id="WNLA01000006">
    <property type="protein sequence ID" value="MTW02704.1"/>
    <property type="molecule type" value="Genomic_DNA"/>
</dbReference>
<dbReference type="Proteomes" id="UP000484015">
    <property type="component" value="Unassembled WGS sequence"/>
</dbReference>
<gene>
    <name evidence="1" type="ORF">GM668_11480</name>
</gene>
<organism evidence="1 2">
    <name type="scientific">Pseudoduganella ginsengisoli</name>
    <dbReference type="NCBI Taxonomy" id="1462440"/>
    <lineage>
        <taxon>Bacteria</taxon>
        <taxon>Pseudomonadati</taxon>
        <taxon>Pseudomonadota</taxon>
        <taxon>Betaproteobacteria</taxon>
        <taxon>Burkholderiales</taxon>
        <taxon>Oxalobacteraceae</taxon>
        <taxon>Telluria group</taxon>
        <taxon>Pseudoduganella</taxon>
    </lineage>
</organism>
<reference evidence="1 2" key="1">
    <citation type="submission" date="2019-11" db="EMBL/GenBank/DDBJ databases">
        <title>Type strains purchased from KCTC, JCM and DSMZ.</title>
        <authorList>
            <person name="Lu H."/>
        </authorList>
    </citation>
    <scope>NUCLEOTIDE SEQUENCE [LARGE SCALE GENOMIC DNA]</scope>
    <source>
        <strain evidence="1 2">KCTC 42409</strain>
    </source>
</reference>
<keyword evidence="2" id="KW-1185">Reference proteome</keyword>